<feature type="transmembrane region" description="Helical" evidence="6">
    <location>
        <begin position="230"/>
        <end position="250"/>
    </location>
</feature>
<proteinExistence type="inferred from homology"/>
<evidence type="ECO:0000256" key="7">
    <source>
        <dbReference type="SAM" id="SignalP"/>
    </source>
</evidence>
<keyword evidence="5 6" id="KW-0472">Membrane</keyword>
<evidence type="ECO:0000256" key="1">
    <source>
        <dbReference type="ARBA" id="ARBA00004141"/>
    </source>
</evidence>
<feature type="signal peptide" evidence="7">
    <location>
        <begin position="1"/>
        <end position="22"/>
    </location>
</feature>
<dbReference type="PANTHER" id="PTHR13353">
    <property type="entry name" value="TRANSMEMBRANE PROTEIN 19"/>
    <property type="match status" value="1"/>
</dbReference>
<sequence length="507" mass="52245">MQASPLLLALVITLLSAPSAEGFASPSSPQSAVSASRPTSSRLDAYGYASSPVVTDILRTSVGLVLARKISRSGLRKGSLSKDGAAAAFAVASLSLGTSWRNGLTLLTFYWTSSRLTRVGSKRKRTLEEGVSEGGNRGAGQVLACSAIGVACALARRAVVGRDTALLTAAATSPAPHAAIGDALTLAYVGFFACCAGDTWASEIGVLSRSRPRSVLRPWRSVPPGTNGGVSLLGLVASAAGGLVVGLVHALLVPGGLAGGLTAGSFRREVAVLGLVGLAGGLGGSMIDSGERPRLCMSFSHHGFLTPSCALTRIIETISAGGTVQATYYDRDAKRITKKNGPDAEQISGFGFLSNEMVNVVSTALASLLAGLAARPLLASINQQDEVNHFSSSMIQDKSKQVHDKVSEQLLRSFAHERNLLVTQHVVLAVALLVVASTFILATLGTRVEPALHTVSVTAAGLVIGVALRPRRTATANPTAVAREPALAYAVSVTVVALVAWALIDNR</sequence>
<comment type="subcellular location">
    <subcellularLocation>
        <location evidence="1">Membrane</location>
        <topology evidence="1">Multi-pass membrane protein</topology>
    </subcellularLocation>
</comment>
<accession>K0RRU1</accession>
<evidence type="ECO:0000256" key="4">
    <source>
        <dbReference type="ARBA" id="ARBA00022989"/>
    </source>
</evidence>
<dbReference type="AlphaFoldDB" id="K0RRU1"/>
<feature type="transmembrane region" description="Helical" evidence="6">
    <location>
        <begin position="487"/>
        <end position="504"/>
    </location>
</feature>
<keyword evidence="7" id="KW-0732">Signal</keyword>
<feature type="transmembrane region" description="Helical" evidence="6">
    <location>
        <begin position="270"/>
        <end position="287"/>
    </location>
</feature>
<dbReference type="Pfam" id="PF01940">
    <property type="entry name" value="DUF92"/>
    <property type="match status" value="2"/>
</dbReference>
<protein>
    <recommendedName>
        <fullName evidence="10">Transmembrane protein 19</fullName>
    </recommendedName>
</protein>
<gene>
    <name evidence="8" type="ORF">THAOC_24547</name>
</gene>
<keyword evidence="4 6" id="KW-1133">Transmembrane helix</keyword>
<reference evidence="8 9" key="1">
    <citation type="journal article" date="2012" name="Genome Biol.">
        <title>Genome and low-iron response of an oceanic diatom adapted to chronic iron limitation.</title>
        <authorList>
            <person name="Lommer M."/>
            <person name="Specht M."/>
            <person name="Roy A.S."/>
            <person name="Kraemer L."/>
            <person name="Andreson R."/>
            <person name="Gutowska M.A."/>
            <person name="Wolf J."/>
            <person name="Bergner S.V."/>
            <person name="Schilhabel M.B."/>
            <person name="Klostermeier U.C."/>
            <person name="Beiko R.G."/>
            <person name="Rosenstiel P."/>
            <person name="Hippler M."/>
            <person name="Laroche J."/>
        </authorList>
    </citation>
    <scope>NUCLEOTIDE SEQUENCE [LARGE SCALE GENOMIC DNA]</scope>
    <source>
        <strain evidence="8 9">CCMP1005</strain>
    </source>
</reference>
<dbReference type="Proteomes" id="UP000266841">
    <property type="component" value="Unassembled WGS sequence"/>
</dbReference>
<organism evidence="8 9">
    <name type="scientific">Thalassiosira oceanica</name>
    <name type="common">Marine diatom</name>
    <dbReference type="NCBI Taxonomy" id="159749"/>
    <lineage>
        <taxon>Eukaryota</taxon>
        <taxon>Sar</taxon>
        <taxon>Stramenopiles</taxon>
        <taxon>Ochrophyta</taxon>
        <taxon>Bacillariophyta</taxon>
        <taxon>Coscinodiscophyceae</taxon>
        <taxon>Thalassiosirophycidae</taxon>
        <taxon>Thalassiosirales</taxon>
        <taxon>Thalassiosiraceae</taxon>
        <taxon>Thalassiosira</taxon>
    </lineage>
</organism>
<dbReference type="GO" id="GO:0016020">
    <property type="term" value="C:membrane"/>
    <property type="evidence" value="ECO:0007669"/>
    <property type="project" value="UniProtKB-SubCell"/>
</dbReference>
<evidence type="ECO:0000256" key="3">
    <source>
        <dbReference type="ARBA" id="ARBA00022692"/>
    </source>
</evidence>
<dbReference type="InterPro" id="IPR002794">
    <property type="entry name" value="DUF92_TMEM19"/>
</dbReference>
<dbReference type="PANTHER" id="PTHR13353:SF5">
    <property type="entry name" value="TRANSMEMBRANE PROTEIN 19"/>
    <property type="match status" value="1"/>
</dbReference>
<evidence type="ECO:0000313" key="8">
    <source>
        <dbReference type="EMBL" id="EJK55690.1"/>
    </source>
</evidence>
<evidence type="ECO:0000256" key="5">
    <source>
        <dbReference type="ARBA" id="ARBA00023136"/>
    </source>
</evidence>
<keyword evidence="3 6" id="KW-0812">Transmembrane</keyword>
<feature type="transmembrane region" description="Helical" evidence="6">
    <location>
        <begin position="420"/>
        <end position="444"/>
    </location>
</feature>
<comment type="caution">
    <text evidence="8">The sequence shown here is derived from an EMBL/GenBank/DDBJ whole genome shotgun (WGS) entry which is preliminary data.</text>
</comment>
<dbReference type="EMBL" id="AGNL01033442">
    <property type="protein sequence ID" value="EJK55690.1"/>
    <property type="molecule type" value="Genomic_DNA"/>
</dbReference>
<dbReference type="eggNOG" id="KOG4491">
    <property type="taxonomic scope" value="Eukaryota"/>
</dbReference>
<comment type="similarity">
    <text evidence="2">Belongs to the TMEM19 family.</text>
</comment>
<feature type="non-terminal residue" evidence="8">
    <location>
        <position position="507"/>
    </location>
</feature>
<evidence type="ECO:0000256" key="2">
    <source>
        <dbReference type="ARBA" id="ARBA00009012"/>
    </source>
</evidence>
<evidence type="ECO:0000256" key="6">
    <source>
        <dbReference type="SAM" id="Phobius"/>
    </source>
</evidence>
<evidence type="ECO:0000313" key="9">
    <source>
        <dbReference type="Proteomes" id="UP000266841"/>
    </source>
</evidence>
<dbReference type="OrthoDB" id="30881at2759"/>
<name>K0RRU1_THAOC</name>
<evidence type="ECO:0008006" key="10">
    <source>
        <dbReference type="Google" id="ProtNLM"/>
    </source>
</evidence>
<keyword evidence="9" id="KW-1185">Reference proteome</keyword>
<feature type="chain" id="PRO_5003837253" description="Transmembrane protein 19" evidence="7">
    <location>
        <begin position="23"/>
        <end position="507"/>
    </location>
</feature>
<feature type="transmembrane region" description="Helical" evidence="6">
    <location>
        <begin position="450"/>
        <end position="467"/>
    </location>
</feature>